<dbReference type="GO" id="GO:0042941">
    <property type="term" value="P:D-alanine transmembrane transport"/>
    <property type="evidence" value="ECO:0007669"/>
    <property type="project" value="TreeGrafter"/>
</dbReference>
<feature type="transmembrane region" description="Helical" evidence="10">
    <location>
        <begin position="6"/>
        <end position="33"/>
    </location>
</feature>
<evidence type="ECO:0000256" key="7">
    <source>
        <dbReference type="ARBA" id="ARBA00022989"/>
    </source>
</evidence>
<dbReference type="PANTHER" id="PTHR11795:SF371">
    <property type="entry name" value="HIGH-AFFINITY BRANCHED-CHAIN AMINO ACID TRANSPORT SYSTEM PERMEASE PROTEIN LIVH"/>
    <property type="match status" value="1"/>
</dbReference>
<keyword evidence="2" id="KW-0813">Transport</keyword>
<accession>A0A160TSH4</accession>
<name>A0A160TSH4_9ZZZZ</name>
<evidence type="ECO:0000256" key="10">
    <source>
        <dbReference type="SAM" id="Phobius"/>
    </source>
</evidence>
<dbReference type="GO" id="GO:0015192">
    <property type="term" value="F:L-phenylalanine transmembrane transporter activity"/>
    <property type="evidence" value="ECO:0007669"/>
    <property type="project" value="TreeGrafter"/>
</dbReference>
<keyword evidence="6" id="KW-0029">Amino-acid transport</keyword>
<dbReference type="GO" id="GO:1903806">
    <property type="term" value="P:L-isoleucine import across plasma membrane"/>
    <property type="evidence" value="ECO:0007669"/>
    <property type="project" value="TreeGrafter"/>
</dbReference>
<evidence type="ECO:0000256" key="9">
    <source>
        <dbReference type="ARBA" id="ARBA00037998"/>
    </source>
</evidence>
<keyword evidence="5 10" id="KW-0812">Transmembrane</keyword>
<dbReference type="AlphaFoldDB" id="A0A160TSH4"/>
<reference evidence="11" key="1">
    <citation type="submission" date="2015-10" db="EMBL/GenBank/DDBJ databases">
        <authorList>
            <person name="Gilbert D.G."/>
        </authorList>
    </citation>
    <scope>NUCLEOTIDE SEQUENCE</scope>
</reference>
<comment type="subcellular location">
    <subcellularLocation>
        <location evidence="1">Cell membrane</location>
        <topology evidence="1">Multi-pass membrane protein</topology>
    </subcellularLocation>
</comment>
<dbReference type="CDD" id="cd06582">
    <property type="entry name" value="TM_PBP1_LivH_like"/>
    <property type="match status" value="1"/>
</dbReference>
<evidence type="ECO:0000256" key="1">
    <source>
        <dbReference type="ARBA" id="ARBA00004651"/>
    </source>
</evidence>
<proteinExistence type="inferred from homology"/>
<protein>
    <submittedName>
        <fullName evidence="11">High-affinity branched-chain amino acid transport system permease protein LivH (TC 3.A.1.4.1)</fullName>
    </submittedName>
</protein>
<dbReference type="InterPro" id="IPR001851">
    <property type="entry name" value="ABC_transp_permease"/>
</dbReference>
<feature type="transmembrane region" description="Helical" evidence="10">
    <location>
        <begin position="221"/>
        <end position="250"/>
    </location>
</feature>
<dbReference type="GO" id="GO:0005304">
    <property type="term" value="F:L-valine transmembrane transporter activity"/>
    <property type="evidence" value="ECO:0007669"/>
    <property type="project" value="TreeGrafter"/>
</dbReference>
<feature type="transmembrane region" description="Helical" evidence="10">
    <location>
        <begin position="40"/>
        <end position="58"/>
    </location>
</feature>
<comment type="similarity">
    <text evidence="9">Belongs to the binding-protein-dependent transport system permease family. LivHM subfamily.</text>
</comment>
<dbReference type="PANTHER" id="PTHR11795">
    <property type="entry name" value="BRANCHED-CHAIN AMINO ACID TRANSPORT SYSTEM PERMEASE PROTEIN LIVH"/>
    <property type="match status" value="1"/>
</dbReference>
<feature type="transmembrane region" description="Helical" evidence="10">
    <location>
        <begin position="127"/>
        <end position="155"/>
    </location>
</feature>
<feature type="transmembrane region" description="Helical" evidence="10">
    <location>
        <begin position="176"/>
        <end position="201"/>
    </location>
</feature>
<dbReference type="GO" id="GO:0015808">
    <property type="term" value="P:L-alanine transport"/>
    <property type="evidence" value="ECO:0007669"/>
    <property type="project" value="TreeGrafter"/>
</dbReference>
<evidence type="ECO:0000256" key="6">
    <source>
        <dbReference type="ARBA" id="ARBA00022970"/>
    </source>
</evidence>
<dbReference type="GO" id="GO:0005886">
    <property type="term" value="C:plasma membrane"/>
    <property type="evidence" value="ECO:0007669"/>
    <property type="project" value="UniProtKB-SubCell"/>
</dbReference>
<organism evidence="11">
    <name type="scientific">hydrothermal vent metagenome</name>
    <dbReference type="NCBI Taxonomy" id="652676"/>
    <lineage>
        <taxon>unclassified sequences</taxon>
        <taxon>metagenomes</taxon>
        <taxon>ecological metagenomes</taxon>
    </lineage>
</organism>
<evidence type="ECO:0000313" key="11">
    <source>
        <dbReference type="EMBL" id="CUS52400.1"/>
    </source>
</evidence>
<evidence type="ECO:0000256" key="3">
    <source>
        <dbReference type="ARBA" id="ARBA00022475"/>
    </source>
</evidence>
<evidence type="ECO:0000256" key="4">
    <source>
        <dbReference type="ARBA" id="ARBA00022519"/>
    </source>
</evidence>
<keyword evidence="4" id="KW-0997">Cell inner membrane</keyword>
<keyword evidence="7 10" id="KW-1133">Transmembrane helix</keyword>
<gene>
    <name evidence="11" type="ORF">MGWOODY_XGa2558</name>
</gene>
<feature type="transmembrane region" description="Helical" evidence="10">
    <location>
        <begin position="95"/>
        <end position="115"/>
    </location>
</feature>
<dbReference type="GO" id="GO:0015190">
    <property type="term" value="F:L-leucine transmembrane transporter activity"/>
    <property type="evidence" value="ECO:0007669"/>
    <property type="project" value="TreeGrafter"/>
</dbReference>
<evidence type="ECO:0000256" key="8">
    <source>
        <dbReference type="ARBA" id="ARBA00023136"/>
    </source>
</evidence>
<keyword evidence="3" id="KW-1003">Cell membrane</keyword>
<dbReference type="InterPro" id="IPR052157">
    <property type="entry name" value="BCAA_transport_permease"/>
</dbReference>
<dbReference type="EMBL" id="CZRL01000082">
    <property type="protein sequence ID" value="CUS52400.1"/>
    <property type="molecule type" value="Genomic_DNA"/>
</dbReference>
<sequence length="290" mass="30456">MLAQQLINGLMLGASYALVAIGYTIIFGVLRLLHFAHGEVFMFGAFIGLQIVLAWSGVNIYLAIIFAMLGTGVIGVIVALIAVRPISSKYPLAPLISTIGATLIMQNVAVSVFGGENQSFPETMDPVIYSVAGVTVSNIQIFTLLMSMIIMVALWQFVGRSKTGRAIRAVAESHETAALMGVNVGRTVLITFFLASCLAGAAGVLDGVKNSAVSPFMGLEVAVAGLVCMLLGGLGNIFGAMVAGFILGLVEILSAAYLGTSLRDLFTFVILILILLYKPSGLFGTRVVDD</sequence>
<dbReference type="Pfam" id="PF02653">
    <property type="entry name" value="BPD_transp_2"/>
    <property type="match status" value="1"/>
</dbReference>
<dbReference type="GO" id="GO:0015188">
    <property type="term" value="F:L-isoleucine transmembrane transporter activity"/>
    <property type="evidence" value="ECO:0007669"/>
    <property type="project" value="TreeGrafter"/>
</dbReference>
<feature type="transmembrane region" description="Helical" evidence="10">
    <location>
        <begin position="64"/>
        <end position="83"/>
    </location>
</feature>
<keyword evidence="8 10" id="KW-0472">Membrane</keyword>
<evidence type="ECO:0000256" key="5">
    <source>
        <dbReference type="ARBA" id="ARBA00022692"/>
    </source>
</evidence>
<feature type="transmembrane region" description="Helical" evidence="10">
    <location>
        <begin position="262"/>
        <end position="280"/>
    </location>
</feature>
<evidence type="ECO:0000256" key="2">
    <source>
        <dbReference type="ARBA" id="ARBA00022448"/>
    </source>
</evidence>